<gene>
    <name evidence="11" type="ORF">HPP92_020939</name>
</gene>
<comment type="caution">
    <text evidence="11">The sequence shown here is derived from an EMBL/GenBank/DDBJ whole genome shotgun (WGS) entry which is preliminary data.</text>
</comment>
<dbReference type="PANTHER" id="PTHR13690">
    <property type="entry name" value="TRANSCRIPTION FACTOR POSF21-RELATED"/>
    <property type="match status" value="1"/>
</dbReference>
<dbReference type="PROSITE" id="PS50217">
    <property type="entry name" value="BZIP"/>
    <property type="match status" value="1"/>
</dbReference>
<evidence type="ECO:0000256" key="7">
    <source>
        <dbReference type="ARBA" id="ARBA00054342"/>
    </source>
</evidence>
<dbReference type="OrthoDB" id="434519at2759"/>
<evidence type="ECO:0000256" key="6">
    <source>
        <dbReference type="ARBA" id="ARBA00023242"/>
    </source>
</evidence>
<feature type="region of interest" description="Disordered" evidence="9">
    <location>
        <begin position="154"/>
        <end position="181"/>
    </location>
</feature>
<reference evidence="11 12" key="1">
    <citation type="journal article" date="2020" name="Nat. Food">
        <title>A phased Vanilla planifolia genome enables genetic improvement of flavour and production.</title>
        <authorList>
            <person name="Hasing T."/>
            <person name="Tang H."/>
            <person name="Brym M."/>
            <person name="Khazi F."/>
            <person name="Huang T."/>
            <person name="Chambers A.H."/>
        </authorList>
    </citation>
    <scope>NUCLEOTIDE SEQUENCE [LARGE SCALE GENOMIC DNA]</scope>
    <source>
        <tissue evidence="11">Leaf</tissue>
    </source>
</reference>
<dbReference type="CDD" id="cd14703">
    <property type="entry name" value="bZIP_plant_RF2"/>
    <property type="match status" value="1"/>
</dbReference>
<feature type="region of interest" description="Disordered" evidence="9">
    <location>
        <begin position="1"/>
        <end position="25"/>
    </location>
</feature>
<proteinExistence type="inferred from homology"/>
<feature type="region of interest" description="Disordered" evidence="9">
    <location>
        <begin position="270"/>
        <end position="314"/>
    </location>
</feature>
<dbReference type="InterPro" id="IPR046347">
    <property type="entry name" value="bZIP_sf"/>
</dbReference>
<dbReference type="Gene3D" id="1.20.5.170">
    <property type="match status" value="1"/>
</dbReference>
<dbReference type="FunFam" id="1.20.5.170:FF:000009">
    <property type="entry name" value="probable transcription factor PosF21"/>
    <property type="match status" value="1"/>
</dbReference>
<keyword evidence="5" id="KW-0804">Transcription</keyword>
<feature type="compositionally biased region" description="Polar residues" evidence="9">
    <location>
        <begin position="157"/>
        <end position="170"/>
    </location>
</feature>
<feature type="region of interest" description="Disordered" evidence="9">
    <location>
        <begin position="68"/>
        <end position="97"/>
    </location>
</feature>
<dbReference type="GO" id="GO:0003677">
    <property type="term" value="F:DNA binding"/>
    <property type="evidence" value="ECO:0007669"/>
    <property type="project" value="UniProtKB-KW"/>
</dbReference>
<evidence type="ECO:0000256" key="8">
    <source>
        <dbReference type="SAM" id="Coils"/>
    </source>
</evidence>
<evidence type="ECO:0000256" key="5">
    <source>
        <dbReference type="ARBA" id="ARBA00023163"/>
    </source>
</evidence>
<sequence>MVQSLKPHMAATSFSSPSNLANRSEIPSFKSSGVVRASYRQLPHSNSPDVAKRPGILPLDPFLSQASSNSHIPAASPASPLSAVLTRPSAGGQCFTRTPPHSRFISQPTFFSPNSLTSVGSFPYPNPGGATLTSLNMVPSVDVNMEDNSGVEALEPQTPSLLARNTSDSPASDGIPSRELHRGSQSDIPFVFLQLPNHISGLRPLPQQLPDLRYQAVTVTRETPKLEASLTQIVKQEIECDNEEEHDPQSDAVAGDDIMSTYMNLDSLETLKSSGDNNKHEELDTKVGGSNTNGADSSENEAESGMNETPRHSRSISVDSFIEMLNFGEEPPKLPPPHGAKPVNHLRSGSMDGATGGFSLDVENGQMSAADLKKTMANERLAEIAMTDPKRAKRILANRQSAARSKERKMRYISELENKVHTLQTEATALSAQLTLLQRDSAGLASQNNQLKFKLQAMEQQAQIRDALNEALSAEVQRLKLATAELDSTSFTQQIQPSTPMLHLPKHQ</sequence>
<comment type="subcellular location">
    <subcellularLocation>
        <location evidence="1">Nucleus</location>
    </subcellularLocation>
</comment>
<dbReference type="PANTHER" id="PTHR13690:SF80">
    <property type="entry name" value="BZIP TRANSCRIPTION FACTOR FAMILY PROTEIN-RELATED"/>
    <property type="match status" value="1"/>
</dbReference>
<feature type="compositionally biased region" description="Polar residues" evidence="9">
    <location>
        <begin position="12"/>
        <end position="22"/>
    </location>
</feature>
<dbReference type="SUPFAM" id="SSF57959">
    <property type="entry name" value="Leucine zipper domain"/>
    <property type="match status" value="1"/>
</dbReference>
<keyword evidence="4" id="KW-0238">DNA-binding</keyword>
<protein>
    <recommendedName>
        <fullName evidence="10">BZIP domain-containing protein</fullName>
    </recommendedName>
</protein>
<comment type="similarity">
    <text evidence="2">Belongs to the bZIP family.</text>
</comment>
<evidence type="ECO:0000313" key="12">
    <source>
        <dbReference type="Proteomes" id="UP000636800"/>
    </source>
</evidence>
<evidence type="ECO:0000256" key="4">
    <source>
        <dbReference type="ARBA" id="ARBA00023125"/>
    </source>
</evidence>
<organism evidence="11 12">
    <name type="scientific">Vanilla planifolia</name>
    <name type="common">Vanilla</name>
    <dbReference type="NCBI Taxonomy" id="51239"/>
    <lineage>
        <taxon>Eukaryota</taxon>
        <taxon>Viridiplantae</taxon>
        <taxon>Streptophyta</taxon>
        <taxon>Embryophyta</taxon>
        <taxon>Tracheophyta</taxon>
        <taxon>Spermatophyta</taxon>
        <taxon>Magnoliopsida</taxon>
        <taxon>Liliopsida</taxon>
        <taxon>Asparagales</taxon>
        <taxon>Orchidaceae</taxon>
        <taxon>Vanilloideae</taxon>
        <taxon>Vanilleae</taxon>
        <taxon>Vanilla</taxon>
    </lineage>
</organism>
<evidence type="ECO:0000256" key="1">
    <source>
        <dbReference type="ARBA" id="ARBA00004123"/>
    </source>
</evidence>
<evidence type="ECO:0000259" key="10">
    <source>
        <dbReference type="PROSITE" id="PS50217"/>
    </source>
</evidence>
<evidence type="ECO:0000256" key="9">
    <source>
        <dbReference type="SAM" id="MobiDB-lite"/>
    </source>
</evidence>
<feature type="domain" description="BZIP" evidence="10">
    <location>
        <begin position="388"/>
        <end position="451"/>
    </location>
</feature>
<evidence type="ECO:0000313" key="11">
    <source>
        <dbReference type="EMBL" id="KAG0460642.1"/>
    </source>
</evidence>
<dbReference type="Pfam" id="PF00170">
    <property type="entry name" value="bZIP_1"/>
    <property type="match status" value="1"/>
</dbReference>
<dbReference type="Proteomes" id="UP000636800">
    <property type="component" value="Chromosome 11"/>
</dbReference>
<dbReference type="GO" id="GO:0005634">
    <property type="term" value="C:nucleus"/>
    <property type="evidence" value="ECO:0007669"/>
    <property type="project" value="UniProtKB-SubCell"/>
</dbReference>
<dbReference type="InterPro" id="IPR004827">
    <property type="entry name" value="bZIP"/>
</dbReference>
<keyword evidence="8" id="KW-0175">Coiled coil</keyword>
<dbReference type="InterPro" id="IPR044759">
    <property type="entry name" value="bZIP_RF2"/>
</dbReference>
<dbReference type="SMART" id="SM00338">
    <property type="entry name" value="BRLZ"/>
    <property type="match status" value="1"/>
</dbReference>
<accession>A0A835UGC8</accession>
<evidence type="ECO:0000256" key="3">
    <source>
        <dbReference type="ARBA" id="ARBA00023015"/>
    </source>
</evidence>
<keyword evidence="6" id="KW-0539">Nucleus</keyword>
<feature type="compositionally biased region" description="Low complexity" evidence="9">
    <location>
        <begin position="68"/>
        <end position="83"/>
    </location>
</feature>
<dbReference type="GO" id="GO:0003700">
    <property type="term" value="F:DNA-binding transcription factor activity"/>
    <property type="evidence" value="ECO:0007669"/>
    <property type="project" value="InterPro"/>
</dbReference>
<feature type="compositionally biased region" description="Polar residues" evidence="9">
    <location>
        <begin position="288"/>
        <end position="297"/>
    </location>
</feature>
<keyword evidence="12" id="KW-1185">Reference proteome</keyword>
<evidence type="ECO:0000256" key="2">
    <source>
        <dbReference type="ARBA" id="ARBA00007163"/>
    </source>
</evidence>
<keyword evidence="3" id="KW-0805">Transcription regulation</keyword>
<name>A0A835UGC8_VANPL</name>
<dbReference type="AlphaFoldDB" id="A0A835UGC8"/>
<dbReference type="EMBL" id="JADCNL010000011">
    <property type="protein sequence ID" value="KAG0460642.1"/>
    <property type="molecule type" value="Genomic_DNA"/>
</dbReference>
<comment type="function">
    <text evidence="7">Transcription factor probably involved in vascular development and shoot tissue organization. Binds to the DNA sequence 5'-CCGAGTGTGCCCCTGG-3' present in the promoter region Box II of the phloem-specific rice tungro bacilliform virus (RTBV) promoter. May regulate tissue-specific expression of the RTBV promoter and virus replication.</text>
</comment>
<feature type="coiled-coil region" evidence="8">
    <location>
        <begin position="406"/>
        <end position="433"/>
    </location>
</feature>